<dbReference type="WBParaSite" id="JU765_v2.g18586.t1">
    <property type="protein sequence ID" value="JU765_v2.g18586.t1"/>
    <property type="gene ID" value="JU765_v2.g18586"/>
</dbReference>
<protein>
    <submittedName>
        <fullName evidence="2">Ground-like domain-containing protein</fullName>
    </submittedName>
</protein>
<accession>A0AC34QQQ7</accession>
<dbReference type="Proteomes" id="UP000887576">
    <property type="component" value="Unplaced"/>
</dbReference>
<evidence type="ECO:0000313" key="1">
    <source>
        <dbReference type="Proteomes" id="UP000887576"/>
    </source>
</evidence>
<reference evidence="2" key="1">
    <citation type="submission" date="2022-11" db="UniProtKB">
        <authorList>
            <consortium name="WormBaseParasite"/>
        </authorList>
    </citation>
    <scope>IDENTIFICATION</scope>
</reference>
<evidence type="ECO:0000313" key="2">
    <source>
        <dbReference type="WBParaSite" id="JU765_v2.g18586.t1"/>
    </source>
</evidence>
<proteinExistence type="predicted"/>
<name>A0AC34QQQ7_9BILA</name>
<sequence>MVCCTRCYPCRAASRLHGGKVANETVVDTIPENDNDLTESKQLSCNDKQLRTIMQQHTSSPLKEAKLLIHETAEKEFGMNFHVICSETDFEYVTRSSVFCQVEMDKGICYAFKTG</sequence>
<organism evidence="1 2">
    <name type="scientific">Panagrolaimus sp. JU765</name>
    <dbReference type="NCBI Taxonomy" id="591449"/>
    <lineage>
        <taxon>Eukaryota</taxon>
        <taxon>Metazoa</taxon>
        <taxon>Ecdysozoa</taxon>
        <taxon>Nematoda</taxon>
        <taxon>Chromadorea</taxon>
        <taxon>Rhabditida</taxon>
        <taxon>Tylenchina</taxon>
        <taxon>Panagrolaimomorpha</taxon>
        <taxon>Panagrolaimoidea</taxon>
        <taxon>Panagrolaimidae</taxon>
        <taxon>Panagrolaimus</taxon>
    </lineage>
</organism>